<keyword evidence="12 19" id="KW-0675">Receptor</keyword>
<keyword evidence="13 14" id="KW-0998">Cell outer membrane</keyword>
<dbReference type="PANTHER" id="PTHR32552:SF68">
    <property type="entry name" value="FERRICHROME OUTER MEMBRANE TRANSPORTER_PHAGE RECEPTOR"/>
    <property type="match status" value="1"/>
</dbReference>
<evidence type="ECO:0000256" key="6">
    <source>
        <dbReference type="ARBA" id="ARBA00022692"/>
    </source>
</evidence>
<keyword evidence="5" id="KW-0410">Iron transport</keyword>
<evidence type="ECO:0000256" key="2">
    <source>
        <dbReference type="ARBA" id="ARBA00009810"/>
    </source>
</evidence>
<keyword evidence="9" id="KW-0406">Ion transport</keyword>
<evidence type="ECO:0000256" key="7">
    <source>
        <dbReference type="ARBA" id="ARBA00022729"/>
    </source>
</evidence>
<evidence type="ECO:0000259" key="18">
    <source>
        <dbReference type="Pfam" id="PF07715"/>
    </source>
</evidence>
<dbReference type="EMBL" id="JBHTJR010000041">
    <property type="protein sequence ID" value="MFD0992913.1"/>
    <property type="molecule type" value="Genomic_DNA"/>
</dbReference>
<dbReference type="Pfam" id="PF07715">
    <property type="entry name" value="Plug"/>
    <property type="match status" value="1"/>
</dbReference>
<evidence type="ECO:0000256" key="10">
    <source>
        <dbReference type="ARBA" id="ARBA00023077"/>
    </source>
</evidence>
<comment type="caution">
    <text evidence="19">The sequence shown here is derived from an EMBL/GenBank/DDBJ whole genome shotgun (WGS) entry which is preliminary data.</text>
</comment>
<accession>A0ABW3JTH7</accession>
<keyword evidence="3 14" id="KW-0813">Transport</keyword>
<keyword evidence="11 14" id="KW-0472">Membrane</keyword>
<feature type="domain" description="TonB-dependent receptor-like beta-barrel" evidence="17">
    <location>
        <begin position="305"/>
        <end position="748"/>
    </location>
</feature>
<dbReference type="CDD" id="cd01347">
    <property type="entry name" value="ligand_gated_channel"/>
    <property type="match status" value="1"/>
</dbReference>
<evidence type="ECO:0000256" key="12">
    <source>
        <dbReference type="ARBA" id="ARBA00023170"/>
    </source>
</evidence>
<evidence type="ECO:0000256" key="5">
    <source>
        <dbReference type="ARBA" id="ARBA00022496"/>
    </source>
</evidence>
<evidence type="ECO:0000256" key="15">
    <source>
        <dbReference type="RuleBase" id="RU003357"/>
    </source>
</evidence>
<proteinExistence type="inferred from homology"/>
<keyword evidence="8" id="KW-0408">Iron</keyword>
<dbReference type="Pfam" id="PF00593">
    <property type="entry name" value="TonB_dep_Rec_b-barrel"/>
    <property type="match status" value="1"/>
</dbReference>
<protein>
    <submittedName>
        <fullName evidence="19">TonB-dependent siderophore receptor</fullName>
    </submittedName>
</protein>
<dbReference type="InterPro" id="IPR039426">
    <property type="entry name" value="TonB-dep_rcpt-like"/>
</dbReference>
<keyword evidence="4 14" id="KW-1134">Transmembrane beta strand</keyword>
<comment type="subcellular location">
    <subcellularLocation>
        <location evidence="1 14">Cell outer membrane</location>
        <topology evidence="1 14">Multi-pass membrane protein</topology>
    </subcellularLocation>
</comment>
<dbReference type="InterPro" id="IPR037066">
    <property type="entry name" value="Plug_dom_sf"/>
</dbReference>
<organism evidence="19 20">
    <name type="scientific">Tenacibaculum geojense</name>
    <dbReference type="NCBI Taxonomy" id="915352"/>
    <lineage>
        <taxon>Bacteria</taxon>
        <taxon>Pseudomonadati</taxon>
        <taxon>Bacteroidota</taxon>
        <taxon>Flavobacteriia</taxon>
        <taxon>Flavobacteriales</taxon>
        <taxon>Flavobacteriaceae</taxon>
        <taxon>Tenacibaculum</taxon>
    </lineage>
</organism>
<dbReference type="Gene3D" id="2.40.170.20">
    <property type="entry name" value="TonB-dependent receptor, beta-barrel domain"/>
    <property type="match status" value="1"/>
</dbReference>
<dbReference type="InterPro" id="IPR036942">
    <property type="entry name" value="Beta-barrel_TonB_sf"/>
</dbReference>
<dbReference type="SUPFAM" id="SSF56935">
    <property type="entry name" value="Porins"/>
    <property type="match status" value="1"/>
</dbReference>
<dbReference type="Gene3D" id="2.60.40.1120">
    <property type="entry name" value="Carboxypeptidase-like, regulatory domain"/>
    <property type="match status" value="1"/>
</dbReference>
<dbReference type="InterPro" id="IPR010105">
    <property type="entry name" value="TonB_sidphr_rcpt"/>
</dbReference>
<comment type="similarity">
    <text evidence="2 14 15">Belongs to the TonB-dependent receptor family.</text>
</comment>
<evidence type="ECO:0000256" key="4">
    <source>
        <dbReference type="ARBA" id="ARBA00022452"/>
    </source>
</evidence>
<dbReference type="Proteomes" id="UP001597062">
    <property type="component" value="Unassembled WGS sequence"/>
</dbReference>
<keyword evidence="10 15" id="KW-0798">TonB box</keyword>
<feature type="chain" id="PRO_5046675714" evidence="16">
    <location>
        <begin position="20"/>
        <end position="781"/>
    </location>
</feature>
<dbReference type="PANTHER" id="PTHR32552">
    <property type="entry name" value="FERRICHROME IRON RECEPTOR-RELATED"/>
    <property type="match status" value="1"/>
</dbReference>
<dbReference type="NCBIfam" id="TIGR01783">
    <property type="entry name" value="TonB-siderophor"/>
    <property type="match status" value="1"/>
</dbReference>
<sequence length="781" mass="87759">MNYKHIFAIILFCASNVYAQHGKLQGNVVDNKNTPMTGVSIIIKNSSIGVTTNENGFFEIHNILKGTYTLRASSVGYTTKEITVKIKENKTTNLPKIKLIESNERLNEITINGNKNLFVKKNTSSSLRLNTPIAALPQNIQVVSDELLQDQMVTNILEGAFRNVSGVSNVEHWGHFARINMRGFRLPAFRNGVNIQDSWGPLSEDMFMVDRIEFVKGPSGFMMAAGEPGGFYNVVTKKPTENKVANISFMAGSYNTYRAAVDYGGSLTEDKRLLGRINLMYQYNESHRDFEKTNRWGIAPSLSYKISDKTTFLTEFNYQNVNTPIGAAYIFAPVEDGYGSLDRDFSMIDPKFPNSDIKEVSILNQLTHNFNDSWSLEAKYVAMNYQQEGASPWTYVITNEGDAQRYVSIWDAISSSEYFQLYTNGKFNTGSLTHKVLAGFDFTEKEYWADFSQAINVDFNNPFNIYNPTYGAITTPTFDRSTPLRDRAAYTYGTNIRSFYAQDEIHMLNNKLRVTLAGRHTQLTPKGAETINKFTPRIGLSGDITDNITIYGLYDQSFLAESAVLFSGENPEPVEGIIYEGGLKTKLFNGKLQTALSAYMITKNNIATTDYENEGPNGTFPYSVQLGEVTSKGFEVDIQGQITEELGLVLNYANTNVEITEDTNQALIGTRIAGHAKHISNAWLNYNFSNKSSLNGFGLSLGYQYQIDRSSWTWGADNQTDLPDYFRLDGGIKWSNKTWHVGINVNNILNEYLYSGANYGSYLYWQSEPGINGRLSVSYKF</sequence>
<dbReference type="InterPro" id="IPR012910">
    <property type="entry name" value="Plug_dom"/>
</dbReference>
<keyword evidence="7 16" id="KW-0732">Signal</keyword>
<dbReference type="InterPro" id="IPR008969">
    <property type="entry name" value="CarboxyPept-like_regulatory"/>
</dbReference>
<evidence type="ECO:0000256" key="9">
    <source>
        <dbReference type="ARBA" id="ARBA00023065"/>
    </source>
</evidence>
<evidence type="ECO:0000313" key="19">
    <source>
        <dbReference type="EMBL" id="MFD0992913.1"/>
    </source>
</evidence>
<evidence type="ECO:0000256" key="13">
    <source>
        <dbReference type="ARBA" id="ARBA00023237"/>
    </source>
</evidence>
<evidence type="ECO:0000256" key="14">
    <source>
        <dbReference type="PROSITE-ProRule" id="PRU01360"/>
    </source>
</evidence>
<keyword evidence="6 14" id="KW-0812">Transmembrane</keyword>
<evidence type="ECO:0000259" key="17">
    <source>
        <dbReference type="Pfam" id="PF00593"/>
    </source>
</evidence>
<name>A0ABW3JTH7_9FLAO</name>
<dbReference type="Gene3D" id="2.170.130.10">
    <property type="entry name" value="TonB-dependent receptor, plug domain"/>
    <property type="match status" value="1"/>
</dbReference>
<feature type="domain" description="TonB-dependent receptor plug" evidence="18">
    <location>
        <begin position="135"/>
        <end position="230"/>
    </location>
</feature>
<dbReference type="SUPFAM" id="SSF49464">
    <property type="entry name" value="Carboxypeptidase regulatory domain-like"/>
    <property type="match status" value="1"/>
</dbReference>
<feature type="signal peptide" evidence="16">
    <location>
        <begin position="1"/>
        <end position="19"/>
    </location>
</feature>
<keyword evidence="20" id="KW-1185">Reference proteome</keyword>
<reference evidence="20" key="1">
    <citation type="journal article" date="2019" name="Int. J. Syst. Evol. Microbiol.">
        <title>The Global Catalogue of Microorganisms (GCM) 10K type strain sequencing project: providing services to taxonomists for standard genome sequencing and annotation.</title>
        <authorList>
            <consortium name="The Broad Institute Genomics Platform"/>
            <consortium name="The Broad Institute Genome Sequencing Center for Infectious Disease"/>
            <person name="Wu L."/>
            <person name="Ma J."/>
        </authorList>
    </citation>
    <scope>NUCLEOTIDE SEQUENCE [LARGE SCALE GENOMIC DNA]</scope>
    <source>
        <strain evidence="20">CCUG 60527</strain>
    </source>
</reference>
<dbReference type="InterPro" id="IPR000531">
    <property type="entry name" value="Beta-barrel_TonB"/>
</dbReference>
<dbReference type="Pfam" id="PF13715">
    <property type="entry name" value="CarbopepD_reg_2"/>
    <property type="match status" value="1"/>
</dbReference>
<evidence type="ECO:0000313" key="20">
    <source>
        <dbReference type="Proteomes" id="UP001597062"/>
    </source>
</evidence>
<gene>
    <name evidence="19" type="ORF">ACFQ1U_06825</name>
</gene>
<evidence type="ECO:0000256" key="8">
    <source>
        <dbReference type="ARBA" id="ARBA00023004"/>
    </source>
</evidence>
<dbReference type="RefSeq" id="WP_386106663.1">
    <property type="nucleotide sequence ID" value="NZ_JBHTJR010000041.1"/>
</dbReference>
<evidence type="ECO:0000256" key="11">
    <source>
        <dbReference type="ARBA" id="ARBA00023136"/>
    </source>
</evidence>
<evidence type="ECO:0000256" key="3">
    <source>
        <dbReference type="ARBA" id="ARBA00022448"/>
    </source>
</evidence>
<dbReference type="PROSITE" id="PS52016">
    <property type="entry name" value="TONB_DEPENDENT_REC_3"/>
    <property type="match status" value="1"/>
</dbReference>
<evidence type="ECO:0000256" key="1">
    <source>
        <dbReference type="ARBA" id="ARBA00004571"/>
    </source>
</evidence>
<evidence type="ECO:0000256" key="16">
    <source>
        <dbReference type="SAM" id="SignalP"/>
    </source>
</evidence>